<keyword evidence="5" id="KW-1185">Reference proteome</keyword>
<dbReference type="Pfam" id="PF00106">
    <property type="entry name" value="adh_short"/>
    <property type="match status" value="1"/>
</dbReference>
<dbReference type="Gene3D" id="3.40.50.720">
    <property type="entry name" value="NAD(P)-binding Rossmann-like Domain"/>
    <property type="match status" value="1"/>
</dbReference>
<comment type="similarity">
    <text evidence="1">Belongs to the short-chain dehydrogenases/reductases (SDR) family.</text>
</comment>
<organism evidence="4 5">
    <name type="scientific">Pleomassaria siparia CBS 279.74</name>
    <dbReference type="NCBI Taxonomy" id="1314801"/>
    <lineage>
        <taxon>Eukaryota</taxon>
        <taxon>Fungi</taxon>
        <taxon>Dikarya</taxon>
        <taxon>Ascomycota</taxon>
        <taxon>Pezizomycotina</taxon>
        <taxon>Dothideomycetes</taxon>
        <taxon>Pleosporomycetidae</taxon>
        <taxon>Pleosporales</taxon>
        <taxon>Pleomassariaceae</taxon>
        <taxon>Pleomassaria</taxon>
    </lineage>
</organism>
<dbReference type="Proteomes" id="UP000799428">
    <property type="component" value="Unassembled WGS sequence"/>
</dbReference>
<keyword evidence="3" id="KW-0560">Oxidoreductase</keyword>
<keyword evidence="2" id="KW-0521">NADP</keyword>
<sequence>MHVSKEIALVTGANRGIGFELARTLARDHSFHVLLGARNSTSGASSVATLQGEGLSVELLVLDLSSDGSIISAAKKVEEKYGRLDVLVNNAGIYLGVTMPPVSSLRSLFHTTFDTNLFGSTIVTEAFVPLLCKAPLPRIIFVSSALGSITHRVDPSGAWKDSPAFSYRCTKAALNMVCASYAKKYREKGWKVNSACPGSVKTEMTYMRGVIEKEEAMPNLVRLCTLGEDGETGTFSDANGAVPW</sequence>
<evidence type="ECO:0000256" key="3">
    <source>
        <dbReference type="ARBA" id="ARBA00023002"/>
    </source>
</evidence>
<dbReference type="AlphaFoldDB" id="A0A6G1KMP8"/>
<dbReference type="EMBL" id="MU005765">
    <property type="protein sequence ID" value="KAF2714080.1"/>
    <property type="molecule type" value="Genomic_DNA"/>
</dbReference>
<accession>A0A6G1KMP8</accession>
<evidence type="ECO:0000256" key="2">
    <source>
        <dbReference type="ARBA" id="ARBA00022857"/>
    </source>
</evidence>
<dbReference type="OrthoDB" id="191139at2759"/>
<dbReference type="CDD" id="cd05324">
    <property type="entry name" value="carb_red_PTCR-like_SDR_c"/>
    <property type="match status" value="1"/>
</dbReference>
<dbReference type="SUPFAM" id="SSF51735">
    <property type="entry name" value="NAD(P)-binding Rossmann-fold domains"/>
    <property type="match status" value="1"/>
</dbReference>
<dbReference type="PRINTS" id="PR00081">
    <property type="entry name" value="GDHRDH"/>
</dbReference>
<reference evidence="4" key="1">
    <citation type="journal article" date="2020" name="Stud. Mycol.">
        <title>101 Dothideomycetes genomes: a test case for predicting lifestyles and emergence of pathogens.</title>
        <authorList>
            <person name="Haridas S."/>
            <person name="Albert R."/>
            <person name="Binder M."/>
            <person name="Bloem J."/>
            <person name="Labutti K."/>
            <person name="Salamov A."/>
            <person name="Andreopoulos B."/>
            <person name="Baker S."/>
            <person name="Barry K."/>
            <person name="Bills G."/>
            <person name="Bluhm B."/>
            <person name="Cannon C."/>
            <person name="Castanera R."/>
            <person name="Culley D."/>
            <person name="Daum C."/>
            <person name="Ezra D."/>
            <person name="Gonzalez J."/>
            <person name="Henrissat B."/>
            <person name="Kuo A."/>
            <person name="Liang C."/>
            <person name="Lipzen A."/>
            <person name="Lutzoni F."/>
            <person name="Magnuson J."/>
            <person name="Mondo S."/>
            <person name="Nolan M."/>
            <person name="Ohm R."/>
            <person name="Pangilinan J."/>
            <person name="Park H.-J."/>
            <person name="Ramirez L."/>
            <person name="Alfaro M."/>
            <person name="Sun H."/>
            <person name="Tritt A."/>
            <person name="Yoshinaga Y."/>
            <person name="Zwiers L.-H."/>
            <person name="Turgeon B."/>
            <person name="Goodwin S."/>
            <person name="Spatafora J."/>
            <person name="Crous P."/>
            <person name="Grigoriev I."/>
        </authorList>
    </citation>
    <scope>NUCLEOTIDE SEQUENCE</scope>
    <source>
        <strain evidence="4">CBS 279.74</strain>
    </source>
</reference>
<evidence type="ECO:0000313" key="4">
    <source>
        <dbReference type="EMBL" id="KAF2714080.1"/>
    </source>
</evidence>
<dbReference type="GO" id="GO:0016616">
    <property type="term" value="F:oxidoreductase activity, acting on the CH-OH group of donors, NAD or NADP as acceptor"/>
    <property type="evidence" value="ECO:0007669"/>
    <property type="project" value="InterPro"/>
</dbReference>
<name>A0A6G1KMP8_9PLEO</name>
<protein>
    <submittedName>
        <fullName evidence="4">Carbonyl reductase</fullName>
    </submittedName>
</protein>
<proteinExistence type="inferred from homology"/>
<dbReference type="InterPro" id="IPR002347">
    <property type="entry name" value="SDR_fam"/>
</dbReference>
<evidence type="ECO:0000313" key="5">
    <source>
        <dbReference type="Proteomes" id="UP000799428"/>
    </source>
</evidence>
<evidence type="ECO:0000256" key="1">
    <source>
        <dbReference type="ARBA" id="ARBA00006484"/>
    </source>
</evidence>
<gene>
    <name evidence="4" type="ORF">K504DRAFT_371575</name>
</gene>
<dbReference type="InterPro" id="IPR045313">
    <property type="entry name" value="CBR1-like"/>
</dbReference>
<dbReference type="PANTHER" id="PTHR43490">
    <property type="entry name" value="(+)-NEOMENTHOL DEHYDROGENASE"/>
    <property type="match status" value="1"/>
</dbReference>
<dbReference type="GO" id="GO:0016020">
    <property type="term" value="C:membrane"/>
    <property type="evidence" value="ECO:0007669"/>
    <property type="project" value="TreeGrafter"/>
</dbReference>
<dbReference type="InterPro" id="IPR036291">
    <property type="entry name" value="NAD(P)-bd_dom_sf"/>
</dbReference>
<dbReference type="PANTHER" id="PTHR43490:SF99">
    <property type="entry name" value="SHORT-CHAIN DEHYDROGENASE_REDUCTASE"/>
    <property type="match status" value="1"/>
</dbReference>